<dbReference type="GO" id="GO:0006508">
    <property type="term" value="P:proteolysis"/>
    <property type="evidence" value="ECO:0007669"/>
    <property type="project" value="UniProtKB-KW"/>
</dbReference>
<comment type="caution">
    <text evidence="8">The sequence shown here is derived from an EMBL/GenBank/DDBJ whole genome shotgun (WGS) entry which is preliminary data.</text>
</comment>
<evidence type="ECO:0000259" key="7">
    <source>
        <dbReference type="Pfam" id="PF00326"/>
    </source>
</evidence>
<evidence type="ECO:0000256" key="6">
    <source>
        <dbReference type="SAM" id="SignalP"/>
    </source>
</evidence>
<evidence type="ECO:0000256" key="4">
    <source>
        <dbReference type="ARBA" id="ARBA00022801"/>
    </source>
</evidence>
<dbReference type="PANTHER" id="PTHR42776:SF13">
    <property type="entry name" value="DIPEPTIDYL-PEPTIDASE 5"/>
    <property type="match status" value="1"/>
</dbReference>
<dbReference type="InterPro" id="IPR029058">
    <property type="entry name" value="AB_hydrolase_fold"/>
</dbReference>
<keyword evidence="2" id="KW-0645">Protease</keyword>
<dbReference type="PANTHER" id="PTHR42776">
    <property type="entry name" value="SERINE PEPTIDASE S9 FAMILY MEMBER"/>
    <property type="match status" value="1"/>
</dbReference>
<gene>
    <name evidence="8" type="ORF">GGX14DRAFT_382782</name>
</gene>
<keyword evidence="3 6" id="KW-0732">Signal</keyword>
<dbReference type="SUPFAM" id="SSF53474">
    <property type="entry name" value="alpha/beta-Hydrolases"/>
    <property type="match status" value="1"/>
</dbReference>
<name>A0AAD6Y3C0_9AGAR</name>
<evidence type="ECO:0000256" key="2">
    <source>
        <dbReference type="ARBA" id="ARBA00022670"/>
    </source>
</evidence>
<accession>A0AAD6Y3C0</accession>
<dbReference type="AlphaFoldDB" id="A0AAD6Y3C0"/>
<organism evidence="8 9">
    <name type="scientific">Mycena pura</name>
    <dbReference type="NCBI Taxonomy" id="153505"/>
    <lineage>
        <taxon>Eukaryota</taxon>
        <taxon>Fungi</taxon>
        <taxon>Dikarya</taxon>
        <taxon>Basidiomycota</taxon>
        <taxon>Agaricomycotina</taxon>
        <taxon>Agaricomycetes</taxon>
        <taxon>Agaricomycetidae</taxon>
        <taxon>Agaricales</taxon>
        <taxon>Marasmiineae</taxon>
        <taxon>Mycenaceae</taxon>
        <taxon>Mycena</taxon>
    </lineage>
</organism>
<evidence type="ECO:0000256" key="3">
    <source>
        <dbReference type="ARBA" id="ARBA00022729"/>
    </source>
</evidence>
<dbReference type="Gene3D" id="3.40.50.1820">
    <property type="entry name" value="alpha/beta hydrolase"/>
    <property type="match status" value="1"/>
</dbReference>
<evidence type="ECO:0000256" key="1">
    <source>
        <dbReference type="ARBA" id="ARBA00010040"/>
    </source>
</evidence>
<dbReference type="Pfam" id="PF00326">
    <property type="entry name" value="Peptidase_S9"/>
    <property type="match status" value="1"/>
</dbReference>
<dbReference type="FunFam" id="3.40.50.1820:FF:000028">
    <property type="entry name" value="S9 family peptidase"/>
    <property type="match status" value="1"/>
</dbReference>
<dbReference type="EMBL" id="JARJCW010000164">
    <property type="protein sequence ID" value="KAJ7189841.1"/>
    <property type="molecule type" value="Genomic_DNA"/>
</dbReference>
<sequence length="759" mass="84632">MRFPLSLLGLWPLQTPLTSHTTTPMAPARAPNPNFAPKEGTDIFSPKSLVELGRPGAGVANEPGDLALVPFSKYSLKDKKNNKSVYLVPLESTAETLEIPVRYLLLILTKGGEAFWLDSRTIGHAVEDEAKLNLYALDIKFDVNSNALTAEDPVLIGSFPTTTATNFQYAAGNLVFSDYVYLDGDLSTVKEQDEAWENRGNSAMVFDETYERHWDTWFGPKRSSLFSVALQRGVDQKWILASKFDNLLRGTGHSAPVEPFGGTDDFSVAGTSVLYTTKDPVLAQAWHTKQNVYIVSTAEPGSPKELTSGKQAATHSPVLNSDATKAAWLELAEDGYESDKANIVIYDLVKNVRFMLIQKWDRSPEALAFSLDGKFLYLTAGDHARVKVFVLPIPPTPEESTTHFSLAPKYETPVTLTHNGAASGVQPLPDGRLLFSKSSFTSPNDLYIISGLKVFEHDLEMSETPVKFEGKIDSVSSFTANDLEGKDLDAGEEFWFKGALKKDVQGWVLKPKGFSKNDKKKWPVLLLIHGGPQGAWEDQWSTRWNPNVFAQQGYFTVLINPTGSTTFGQEFTDAIAEDWGGKPFVDMIAGWKYVLDSYPQARHIHRAVGAGASYGGYAINWIQGHPEYGFNFKALVSHDGVFDAYTQGYNTDELFFFAHEFGGLPWNEKGKKLSREFSPSNYVHKWSTPQLTIHGSKDYRIGETEGISCFHALQQLGVPSRLLIFPDENHWFVVLNHGNSLKWHYEVFKWFDEFIGIEE</sequence>
<feature type="domain" description="Peptidase S9 prolyl oligopeptidase catalytic" evidence="7">
    <location>
        <begin position="540"/>
        <end position="756"/>
    </location>
</feature>
<keyword evidence="9" id="KW-1185">Reference proteome</keyword>
<reference evidence="8" key="1">
    <citation type="submission" date="2023-03" db="EMBL/GenBank/DDBJ databases">
        <title>Massive genome expansion in bonnet fungi (Mycena s.s.) driven by repeated elements and novel gene families across ecological guilds.</title>
        <authorList>
            <consortium name="Lawrence Berkeley National Laboratory"/>
            <person name="Harder C.B."/>
            <person name="Miyauchi S."/>
            <person name="Viragh M."/>
            <person name="Kuo A."/>
            <person name="Thoen E."/>
            <person name="Andreopoulos B."/>
            <person name="Lu D."/>
            <person name="Skrede I."/>
            <person name="Drula E."/>
            <person name="Henrissat B."/>
            <person name="Morin E."/>
            <person name="Kohler A."/>
            <person name="Barry K."/>
            <person name="LaButti K."/>
            <person name="Morin E."/>
            <person name="Salamov A."/>
            <person name="Lipzen A."/>
            <person name="Mereny Z."/>
            <person name="Hegedus B."/>
            <person name="Baldrian P."/>
            <person name="Stursova M."/>
            <person name="Weitz H."/>
            <person name="Taylor A."/>
            <person name="Grigoriev I.V."/>
            <person name="Nagy L.G."/>
            <person name="Martin F."/>
            <person name="Kauserud H."/>
        </authorList>
    </citation>
    <scope>NUCLEOTIDE SEQUENCE</scope>
    <source>
        <strain evidence="8">9144</strain>
    </source>
</reference>
<dbReference type="GO" id="GO:0004252">
    <property type="term" value="F:serine-type endopeptidase activity"/>
    <property type="evidence" value="ECO:0007669"/>
    <property type="project" value="TreeGrafter"/>
</dbReference>
<dbReference type="Proteomes" id="UP001219525">
    <property type="component" value="Unassembled WGS sequence"/>
</dbReference>
<dbReference type="InterPro" id="IPR001375">
    <property type="entry name" value="Peptidase_S9_cat"/>
</dbReference>
<feature type="chain" id="PRO_5042182893" description="Dipeptidyl-peptidase V" evidence="6">
    <location>
        <begin position="22"/>
        <end position="759"/>
    </location>
</feature>
<evidence type="ECO:0000256" key="5">
    <source>
        <dbReference type="ARBA" id="ARBA00032829"/>
    </source>
</evidence>
<keyword evidence="4 8" id="KW-0378">Hydrolase</keyword>
<feature type="signal peptide" evidence="6">
    <location>
        <begin position="1"/>
        <end position="21"/>
    </location>
</feature>
<evidence type="ECO:0000313" key="8">
    <source>
        <dbReference type="EMBL" id="KAJ7189841.1"/>
    </source>
</evidence>
<dbReference type="SUPFAM" id="SSF82171">
    <property type="entry name" value="DPP6 N-terminal domain-like"/>
    <property type="match status" value="1"/>
</dbReference>
<comment type="similarity">
    <text evidence="1">Belongs to the peptidase S9C family.</text>
</comment>
<evidence type="ECO:0000313" key="9">
    <source>
        <dbReference type="Proteomes" id="UP001219525"/>
    </source>
</evidence>
<proteinExistence type="inferred from homology"/>
<protein>
    <recommendedName>
        <fullName evidence="5">Dipeptidyl-peptidase V</fullName>
    </recommendedName>
</protein>